<keyword evidence="2" id="KW-0560">Oxidoreductase</keyword>
<dbReference type="PANTHER" id="PTHR48106:SF18">
    <property type="entry name" value="QUINONE OXIDOREDUCTASE PIG3"/>
    <property type="match status" value="1"/>
</dbReference>
<keyword evidence="1" id="KW-0521">NADP</keyword>
<dbReference type="Gene3D" id="3.90.180.10">
    <property type="entry name" value="Medium-chain alcohol dehydrogenases, catalytic domain"/>
    <property type="match status" value="1"/>
</dbReference>
<dbReference type="AlphaFoldDB" id="A0A2D0MX66"/>
<dbReference type="SMART" id="SM00829">
    <property type="entry name" value="PKS_ER"/>
    <property type="match status" value="1"/>
</dbReference>
<dbReference type="Proteomes" id="UP000223913">
    <property type="component" value="Unassembled WGS sequence"/>
</dbReference>
<accession>A0A2D0MX66</accession>
<feature type="domain" description="Enoyl reductase (ER)" evidence="3">
    <location>
        <begin position="10"/>
        <end position="323"/>
    </location>
</feature>
<dbReference type="SUPFAM" id="SSF51735">
    <property type="entry name" value="NAD(P)-binding Rossmann-fold domains"/>
    <property type="match status" value="1"/>
</dbReference>
<dbReference type="GO" id="GO:0016651">
    <property type="term" value="F:oxidoreductase activity, acting on NAD(P)H"/>
    <property type="evidence" value="ECO:0007669"/>
    <property type="project" value="TreeGrafter"/>
</dbReference>
<dbReference type="NCBIfam" id="TIGR02824">
    <property type="entry name" value="quinone_pig3"/>
    <property type="match status" value="1"/>
</dbReference>
<dbReference type="InterPro" id="IPR014189">
    <property type="entry name" value="Quinone_OxRdtase_PIG3"/>
</dbReference>
<sequence length="329" mass="35623">MQAVQFHRPGGTEELFLGEYPTPVPGPREILVKVAYTALNRADLLQRTGNYPVPPDDSPIMGLEMSGKVVAIGSKVNKWSIGDEVFGLLNGGGYAEQAVIHEDMAMPIPDGLSLREAAAIPEVFLTAFQALHWIGQLQAGETALIHAGASGVGTAALQLVRLAGATSIVTASAGKHAICRELGAARAIDYRTEDFAEVVKEITDGKGVNVIVDFIAANYFKQNLNALGLDGRMIMLALMGGIKVPEVNLALILGKRLQITGSTLRSRSLDYKIRLTGDFYRHAHEHFSSGRLRPIIDSVFSWEEVKAAHDYMEANKNQGKILLRVHGED</sequence>
<dbReference type="EMBL" id="PDUD01000073">
    <property type="protein sequence ID" value="PHN00835.1"/>
    <property type="molecule type" value="Genomic_DNA"/>
</dbReference>
<evidence type="ECO:0000313" key="4">
    <source>
        <dbReference type="EMBL" id="PHN00835.1"/>
    </source>
</evidence>
<keyword evidence="5" id="KW-1185">Reference proteome</keyword>
<dbReference type="OrthoDB" id="9787435at2"/>
<dbReference type="Gene3D" id="3.40.50.720">
    <property type="entry name" value="NAD(P)-binding Rossmann-like Domain"/>
    <property type="match status" value="1"/>
</dbReference>
<dbReference type="InterPro" id="IPR013149">
    <property type="entry name" value="ADH-like_C"/>
</dbReference>
<reference evidence="4 5" key="1">
    <citation type="submission" date="2017-10" db="EMBL/GenBank/DDBJ databases">
        <title>The draft genome sequence of Lewinella nigricans NBRC 102662.</title>
        <authorList>
            <person name="Wang K."/>
        </authorList>
    </citation>
    <scope>NUCLEOTIDE SEQUENCE [LARGE SCALE GENOMIC DNA]</scope>
    <source>
        <strain evidence="4 5">NBRC 102662</strain>
    </source>
</reference>
<dbReference type="InterPro" id="IPR020843">
    <property type="entry name" value="ER"/>
</dbReference>
<dbReference type="GO" id="GO:0070402">
    <property type="term" value="F:NADPH binding"/>
    <property type="evidence" value="ECO:0007669"/>
    <property type="project" value="TreeGrafter"/>
</dbReference>
<dbReference type="SUPFAM" id="SSF50129">
    <property type="entry name" value="GroES-like"/>
    <property type="match status" value="1"/>
</dbReference>
<protein>
    <submittedName>
        <fullName evidence="4">NADPH:quinone oxidoreductase</fullName>
    </submittedName>
</protein>
<evidence type="ECO:0000256" key="2">
    <source>
        <dbReference type="ARBA" id="ARBA00023002"/>
    </source>
</evidence>
<dbReference type="RefSeq" id="WP_099155771.1">
    <property type="nucleotide sequence ID" value="NZ_PDUD01000073.1"/>
</dbReference>
<organism evidence="4 5">
    <name type="scientific">Flavilitoribacter nigricans (strain ATCC 23147 / DSM 23189 / NBRC 102662 / NCIMB 1420 / SS-2)</name>
    <name type="common">Lewinella nigricans</name>
    <dbReference type="NCBI Taxonomy" id="1122177"/>
    <lineage>
        <taxon>Bacteria</taxon>
        <taxon>Pseudomonadati</taxon>
        <taxon>Bacteroidota</taxon>
        <taxon>Saprospiria</taxon>
        <taxon>Saprospirales</taxon>
        <taxon>Lewinellaceae</taxon>
        <taxon>Flavilitoribacter</taxon>
    </lineage>
</organism>
<comment type="caution">
    <text evidence="4">The sequence shown here is derived from an EMBL/GenBank/DDBJ whole genome shotgun (WGS) entry which is preliminary data.</text>
</comment>
<dbReference type="Pfam" id="PF08240">
    <property type="entry name" value="ADH_N"/>
    <property type="match status" value="1"/>
</dbReference>
<evidence type="ECO:0000256" key="1">
    <source>
        <dbReference type="ARBA" id="ARBA00022857"/>
    </source>
</evidence>
<gene>
    <name evidence="4" type="ORF">CRP01_40255</name>
</gene>
<proteinExistence type="predicted"/>
<dbReference type="CDD" id="cd05276">
    <property type="entry name" value="p53_inducible_oxidoreductase"/>
    <property type="match status" value="1"/>
</dbReference>
<evidence type="ECO:0000313" key="5">
    <source>
        <dbReference type="Proteomes" id="UP000223913"/>
    </source>
</evidence>
<evidence type="ECO:0000259" key="3">
    <source>
        <dbReference type="SMART" id="SM00829"/>
    </source>
</evidence>
<dbReference type="InterPro" id="IPR036291">
    <property type="entry name" value="NAD(P)-bd_dom_sf"/>
</dbReference>
<dbReference type="Pfam" id="PF00107">
    <property type="entry name" value="ADH_zinc_N"/>
    <property type="match status" value="1"/>
</dbReference>
<dbReference type="PANTHER" id="PTHR48106">
    <property type="entry name" value="QUINONE OXIDOREDUCTASE PIG3-RELATED"/>
    <property type="match status" value="1"/>
</dbReference>
<dbReference type="InterPro" id="IPR011032">
    <property type="entry name" value="GroES-like_sf"/>
</dbReference>
<dbReference type="InterPro" id="IPR013154">
    <property type="entry name" value="ADH-like_N"/>
</dbReference>
<name>A0A2D0MX66_FLAN2</name>